<dbReference type="EMBL" id="CAVNYO010000419">
    <property type="protein sequence ID" value="CAK5277041.1"/>
    <property type="molecule type" value="Genomic_DNA"/>
</dbReference>
<name>A0AAD2HJD8_9AGAR</name>
<reference evidence="1" key="1">
    <citation type="submission" date="2023-11" db="EMBL/GenBank/DDBJ databases">
        <authorList>
            <person name="De Vega J J."/>
            <person name="De Vega J J."/>
        </authorList>
    </citation>
    <scope>NUCLEOTIDE SEQUENCE</scope>
</reference>
<dbReference type="Proteomes" id="UP001295794">
    <property type="component" value="Unassembled WGS sequence"/>
</dbReference>
<sequence length="74" mass="8615">EINNGESITATLAQSTTWNLVIACKELLDVFQDQINREARTIEAYFRRRYTRTVSASRVTTLNRSWHGRAKTRQ</sequence>
<accession>A0AAD2HJD8</accession>
<organism evidence="1 2">
    <name type="scientific">Mycena citricolor</name>
    <dbReference type="NCBI Taxonomy" id="2018698"/>
    <lineage>
        <taxon>Eukaryota</taxon>
        <taxon>Fungi</taxon>
        <taxon>Dikarya</taxon>
        <taxon>Basidiomycota</taxon>
        <taxon>Agaricomycotina</taxon>
        <taxon>Agaricomycetes</taxon>
        <taxon>Agaricomycetidae</taxon>
        <taxon>Agaricales</taxon>
        <taxon>Marasmiineae</taxon>
        <taxon>Mycenaceae</taxon>
        <taxon>Mycena</taxon>
    </lineage>
</organism>
<proteinExistence type="predicted"/>
<keyword evidence="2" id="KW-1185">Reference proteome</keyword>
<feature type="non-terminal residue" evidence="1">
    <location>
        <position position="1"/>
    </location>
</feature>
<protein>
    <submittedName>
        <fullName evidence="1">Uncharacterized protein</fullName>
    </submittedName>
</protein>
<comment type="caution">
    <text evidence="1">The sequence shown here is derived from an EMBL/GenBank/DDBJ whole genome shotgun (WGS) entry which is preliminary data.</text>
</comment>
<dbReference type="AlphaFoldDB" id="A0AAD2HJD8"/>
<gene>
    <name evidence="1" type="ORF">MYCIT1_LOCUS25818</name>
</gene>
<evidence type="ECO:0000313" key="1">
    <source>
        <dbReference type="EMBL" id="CAK5277041.1"/>
    </source>
</evidence>
<evidence type="ECO:0000313" key="2">
    <source>
        <dbReference type="Proteomes" id="UP001295794"/>
    </source>
</evidence>